<dbReference type="GO" id="GO:0030245">
    <property type="term" value="P:cellulose catabolic process"/>
    <property type="evidence" value="ECO:0007669"/>
    <property type="project" value="UniProtKB-KW"/>
</dbReference>
<dbReference type="Pfam" id="PF03443">
    <property type="entry name" value="AA9"/>
    <property type="match status" value="1"/>
</dbReference>
<keyword evidence="4" id="KW-0560">Oxidoreductase</keyword>
<dbReference type="PANTHER" id="PTHR33353">
    <property type="entry name" value="PUTATIVE (AFU_ORTHOLOGUE AFUA_1G12560)-RELATED"/>
    <property type="match status" value="1"/>
</dbReference>
<feature type="compositionally biased region" description="Low complexity" evidence="13">
    <location>
        <begin position="252"/>
        <end position="318"/>
    </location>
</feature>
<evidence type="ECO:0000256" key="14">
    <source>
        <dbReference type="SAM" id="SignalP"/>
    </source>
</evidence>
<keyword evidence="14" id="KW-0732">Signal</keyword>
<feature type="chain" id="PRO_5042135270" description="lytic cellulose monooxygenase (C4-dehydrogenating)" evidence="14">
    <location>
        <begin position="21"/>
        <end position="354"/>
    </location>
</feature>
<dbReference type="GO" id="GO:0046872">
    <property type="term" value="F:metal ion binding"/>
    <property type="evidence" value="ECO:0007669"/>
    <property type="project" value="UniProtKB-KW"/>
</dbReference>
<dbReference type="CDD" id="cd21175">
    <property type="entry name" value="LPMO_AA9"/>
    <property type="match status" value="1"/>
</dbReference>
<dbReference type="GO" id="GO:0016787">
    <property type="term" value="F:hydrolase activity"/>
    <property type="evidence" value="ECO:0007669"/>
    <property type="project" value="UniProtKB-KW"/>
</dbReference>
<evidence type="ECO:0000256" key="13">
    <source>
        <dbReference type="SAM" id="MobiDB-lite"/>
    </source>
</evidence>
<evidence type="ECO:0000256" key="1">
    <source>
        <dbReference type="ARBA" id="ARBA00001973"/>
    </source>
</evidence>
<dbReference type="InterPro" id="IPR005103">
    <property type="entry name" value="AA9_LPMO"/>
</dbReference>
<keyword evidence="8" id="KW-0119">Carbohydrate metabolism</keyword>
<feature type="compositionally biased region" description="Basic residues" evidence="13">
    <location>
        <begin position="341"/>
        <end position="354"/>
    </location>
</feature>
<gene>
    <name evidence="16" type="ORF">B0H15DRAFT_916414</name>
</gene>
<name>A0AAD6XJQ0_9AGAR</name>
<evidence type="ECO:0000256" key="10">
    <source>
        <dbReference type="ARBA" id="ARBA00044502"/>
    </source>
</evidence>
<proteinExistence type="inferred from homology"/>
<keyword evidence="2" id="KW-0479">Metal-binding</keyword>
<comment type="similarity">
    <text evidence="10">Belongs to the polysaccharide monooxygenase AA9 family.</text>
</comment>
<evidence type="ECO:0000256" key="12">
    <source>
        <dbReference type="ARBA" id="ARBA00047174"/>
    </source>
</evidence>
<dbReference type="GO" id="GO:0004497">
    <property type="term" value="F:monooxygenase activity"/>
    <property type="evidence" value="ECO:0007669"/>
    <property type="project" value="UniProtKB-KW"/>
</dbReference>
<evidence type="ECO:0000313" key="16">
    <source>
        <dbReference type="EMBL" id="KAJ7075930.1"/>
    </source>
</evidence>
<evidence type="ECO:0000256" key="4">
    <source>
        <dbReference type="ARBA" id="ARBA00023002"/>
    </source>
</evidence>
<keyword evidence="5" id="KW-0186">Copper</keyword>
<dbReference type="InterPro" id="IPR049892">
    <property type="entry name" value="AA9"/>
</dbReference>
<feature type="signal peptide" evidence="14">
    <location>
        <begin position="1"/>
        <end position="20"/>
    </location>
</feature>
<evidence type="ECO:0000256" key="9">
    <source>
        <dbReference type="ARBA" id="ARBA00023326"/>
    </source>
</evidence>
<evidence type="ECO:0000256" key="7">
    <source>
        <dbReference type="ARBA" id="ARBA00023157"/>
    </source>
</evidence>
<comment type="cofactor">
    <cofactor evidence="1">
        <name>Cu(2+)</name>
        <dbReference type="ChEBI" id="CHEBI:29036"/>
    </cofactor>
</comment>
<keyword evidence="9" id="KW-0624">Polysaccharide degradation</keyword>
<evidence type="ECO:0000256" key="2">
    <source>
        <dbReference type="ARBA" id="ARBA00022723"/>
    </source>
</evidence>
<dbReference type="Proteomes" id="UP001222325">
    <property type="component" value="Unassembled WGS sequence"/>
</dbReference>
<sequence>MFARISTIFTLLFLVSLASAHGYVHHISVNGKTMYKGNAPGKTPTLESIIRQISSGNPVVGATNPSVNCGNDAQLAATAANVQPGDTLSMFWTSETPTEGWPHDTGPLMTYLARCADKDCTTYHSSAAHWFKIKEEGRNAAGVWAQSTIFDQPNVPANVTLPSTLAPGPYLVRHEIIALHNANIPRGAEFYPSCAQIVVGGSGTGAPTAAEAVLLPGAYSDTDPGIKFDAYTDPTAPYAFPGPPVAAFVGGSASTAPTAPTSSSSPSVAGSADINATPTTTQAAPGPSTSLAGTPATSTLAPTTTSTSSSSTSSSTGSCSKKRGIREVRKRAPFTEAPAWRRARWRQIGGRARK</sequence>
<protein>
    <recommendedName>
        <fullName evidence="12">lytic cellulose monooxygenase (C4-dehydrogenating)</fullName>
        <ecNumber evidence="12">1.14.99.56</ecNumber>
    </recommendedName>
</protein>
<dbReference type="Gene3D" id="2.70.50.70">
    <property type="match status" value="1"/>
</dbReference>
<evidence type="ECO:0000256" key="11">
    <source>
        <dbReference type="ARBA" id="ARBA00045077"/>
    </source>
</evidence>
<accession>A0AAD6XJQ0</accession>
<feature type="compositionally biased region" description="Basic residues" evidence="13">
    <location>
        <begin position="320"/>
        <end position="332"/>
    </location>
</feature>
<evidence type="ECO:0000256" key="5">
    <source>
        <dbReference type="ARBA" id="ARBA00023008"/>
    </source>
</evidence>
<keyword evidence="3" id="KW-0136">Cellulose degradation</keyword>
<dbReference type="AlphaFoldDB" id="A0AAD6XJQ0"/>
<dbReference type="PANTHER" id="PTHR33353:SF6">
    <property type="entry name" value="ENDOGLUCANASE IV"/>
    <property type="match status" value="1"/>
</dbReference>
<evidence type="ECO:0000256" key="6">
    <source>
        <dbReference type="ARBA" id="ARBA00023033"/>
    </source>
</evidence>
<reference evidence="16" key="1">
    <citation type="submission" date="2023-03" db="EMBL/GenBank/DDBJ databases">
        <title>Massive genome expansion in bonnet fungi (Mycena s.s.) driven by repeated elements and novel gene families across ecological guilds.</title>
        <authorList>
            <consortium name="Lawrence Berkeley National Laboratory"/>
            <person name="Harder C.B."/>
            <person name="Miyauchi S."/>
            <person name="Viragh M."/>
            <person name="Kuo A."/>
            <person name="Thoen E."/>
            <person name="Andreopoulos B."/>
            <person name="Lu D."/>
            <person name="Skrede I."/>
            <person name="Drula E."/>
            <person name="Henrissat B."/>
            <person name="Morin E."/>
            <person name="Kohler A."/>
            <person name="Barry K."/>
            <person name="LaButti K."/>
            <person name="Morin E."/>
            <person name="Salamov A."/>
            <person name="Lipzen A."/>
            <person name="Mereny Z."/>
            <person name="Hegedus B."/>
            <person name="Baldrian P."/>
            <person name="Stursova M."/>
            <person name="Weitz H."/>
            <person name="Taylor A."/>
            <person name="Grigoriev I.V."/>
            <person name="Nagy L.G."/>
            <person name="Martin F."/>
            <person name="Kauserud H."/>
        </authorList>
    </citation>
    <scope>NUCLEOTIDE SEQUENCE</scope>
    <source>
        <strain evidence="16">CBHHK173m</strain>
    </source>
</reference>
<evidence type="ECO:0000256" key="8">
    <source>
        <dbReference type="ARBA" id="ARBA00023277"/>
    </source>
</evidence>
<organism evidence="16 17">
    <name type="scientific">Mycena belliarum</name>
    <dbReference type="NCBI Taxonomy" id="1033014"/>
    <lineage>
        <taxon>Eukaryota</taxon>
        <taxon>Fungi</taxon>
        <taxon>Dikarya</taxon>
        <taxon>Basidiomycota</taxon>
        <taxon>Agaricomycotina</taxon>
        <taxon>Agaricomycetes</taxon>
        <taxon>Agaricomycetidae</taxon>
        <taxon>Agaricales</taxon>
        <taxon>Marasmiineae</taxon>
        <taxon>Mycenaceae</taxon>
        <taxon>Mycena</taxon>
    </lineage>
</organism>
<dbReference type="EC" id="1.14.99.56" evidence="12"/>
<keyword evidence="16" id="KW-0378">Hydrolase</keyword>
<evidence type="ECO:0000313" key="17">
    <source>
        <dbReference type="Proteomes" id="UP001222325"/>
    </source>
</evidence>
<feature type="domain" description="Auxiliary Activity family 9 catalytic" evidence="15">
    <location>
        <begin position="21"/>
        <end position="235"/>
    </location>
</feature>
<comment type="catalytic activity">
    <reaction evidence="11">
        <text>[(1-&gt;4)-beta-D-glucosyl]n+m + reduced acceptor + O2 = 4-dehydro-beta-D-glucosyl-[(1-&gt;4)-beta-D-glucosyl]n-1 + [(1-&gt;4)-beta-D-glucosyl]m + acceptor + H2O.</text>
        <dbReference type="EC" id="1.14.99.56"/>
    </reaction>
</comment>
<comment type="caution">
    <text evidence="16">The sequence shown here is derived from an EMBL/GenBank/DDBJ whole genome shotgun (WGS) entry which is preliminary data.</text>
</comment>
<keyword evidence="6" id="KW-0503">Monooxygenase</keyword>
<keyword evidence="7" id="KW-1015">Disulfide bond</keyword>
<evidence type="ECO:0000259" key="15">
    <source>
        <dbReference type="Pfam" id="PF03443"/>
    </source>
</evidence>
<keyword evidence="17" id="KW-1185">Reference proteome</keyword>
<feature type="region of interest" description="Disordered" evidence="13">
    <location>
        <begin position="252"/>
        <end position="354"/>
    </location>
</feature>
<dbReference type="EMBL" id="JARJCN010000087">
    <property type="protein sequence ID" value="KAJ7075930.1"/>
    <property type="molecule type" value="Genomic_DNA"/>
</dbReference>
<evidence type="ECO:0000256" key="3">
    <source>
        <dbReference type="ARBA" id="ARBA00023001"/>
    </source>
</evidence>